<gene>
    <name evidence="1" type="ORF">SAMN05443667_11844</name>
</gene>
<keyword evidence="2" id="KW-1185">Reference proteome</keyword>
<dbReference type="OrthoDB" id="1357535at2"/>
<reference evidence="2" key="1">
    <citation type="submission" date="2016-10" db="EMBL/GenBank/DDBJ databases">
        <authorList>
            <person name="Varghese N."/>
            <person name="Submissions S."/>
        </authorList>
    </citation>
    <scope>NUCLEOTIDE SEQUENCE [LARGE SCALE GENOMIC DNA]</scope>
    <source>
        <strain evidence="2">DSM 22376</strain>
    </source>
</reference>
<dbReference type="AlphaFoldDB" id="A0A1H4GA40"/>
<organism evidence="1 2">
    <name type="scientific">Flavobacterium gillisiae</name>
    <dbReference type="NCBI Taxonomy" id="150146"/>
    <lineage>
        <taxon>Bacteria</taxon>
        <taxon>Pseudomonadati</taxon>
        <taxon>Bacteroidota</taxon>
        <taxon>Flavobacteriia</taxon>
        <taxon>Flavobacteriales</taxon>
        <taxon>Flavobacteriaceae</taxon>
        <taxon>Flavobacterium</taxon>
    </lineage>
</organism>
<name>A0A1H4GA40_9FLAO</name>
<dbReference type="STRING" id="150146.SAMN05443667_11844"/>
<dbReference type="RefSeq" id="WP_016991323.1">
    <property type="nucleotide sequence ID" value="NZ_FNRD01000018.1"/>
</dbReference>
<evidence type="ECO:0000313" key="1">
    <source>
        <dbReference type="EMBL" id="SEB06141.1"/>
    </source>
</evidence>
<sequence length="135" mass="15125">MKKTTKNFLVTIAFVLAAVIVFSFTMKGSFNQQSTKDGIVGSWVSDSDSNSIWVFSLDGKCKRYYASKLLNTSDFIITNTSCGNKIDSEYEYLKLIKSTGKIYCYAINGITQVGNDTYLSIEYNGNPTPMLFKKQ</sequence>
<dbReference type="Proteomes" id="UP000198951">
    <property type="component" value="Unassembled WGS sequence"/>
</dbReference>
<dbReference type="EMBL" id="FNRD01000018">
    <property type="protein sequence ID" value="SEB06141.1"/>
    <property type="molecule type" value="Genomic_DNA"/>
</dbReference>
<accession>A0A1H4GA40</accession>
<proteinExistence type="predicted"/>
<evidence type="ECO:0008006" key="3">
    <source>
        <dbReference type="Google" id="ProtNLM"/>
    </source>
</evidence>
<evidence type="ECO:0000313" key="2">
    <source>
        <dbReference type="Proteomes" id="UP000198951"/>
    </source>
</evidence>
<protein>
    <recommendedName>
        <fullName evidence="3">DUF5640 domain-containing protein</fullName>
    </recommendedName>
</protein>